<dbReference type="Proteomes" id="UP001161017">
    <property type="component" value="Unassembled WGS sequence"/>
</dbReference>
<dbReference type="AlphaFoldDB" id="A0AA43TXI6"/>
<evidence type="ECO:0000313" key="3">
    <source>
        <dbReference type="Proteomes" id="UP001161017"/>
    </source>
</evidence>
<feature type="region of interest" description="Disordered" evidence="1">
    <location>
        <begin position="1"/>
        <end position="25"/>
    </location>
</feature>
<accession>A0AA43TXI6</accession>
<comment type="caution">
    <text evidence="2">The sequence shown here is derived from an EMBL/GenBank/DDBJ whole genome shotgun (WGS) entry which is preliminary data.</text>
</comment>
<proteinExistence type="predicted"/>
<protein>
    <submittedName>
        <fullName evidence="2">Uncharacterized protein</fullName>
    </submittedName>
</protein>
<name>A0AA43TXI6_9LECA</name>
<sequence length="227" mass="24220">MQDQRRSMPYDPVSPSRPTPYIDFEDDSSQALLPWAPENSMPLFGTNQLHASLHTSHDSGFDSSNYGAYHMSAPSYLANQSNLGYQPSYGPAPDSSTFEAYNTAALAPNSAFDQQLILQDPGLAQLGDVSAMQLPDTAAAVPYSTANEKSIFSPTETLEFQGWDQSGFASHPTGTSSLPAAYDPHRADSWSWLDSGSQLAAVDPALAHDLGCMTTCSASSSLGALTE</sequence>
<evidence type="ECO:0000313" key="2">
    <source>
        <dbReference type="EMBL" id="MDI1491534.1"/>
    </source>
</evidence>
<keyword evidence="3" id="KW-1185">Reference proteome</keyword>
<organism evidence="2 3">
    <name type="scientific">Ramalina farinacea</name>
    <dbReference type="NCBI Taxonomy" id="258253"/>
    <lineage>
        <taxon>Eukaryota</taxon>
        <taxon>Fungi</taxon>
        <taxon>Dikarya</taxon>
        <taxon>Ascomycota</taxon>
        <taxon>Pezizomycotina</taxon>
        <taxon>Lecanoromycetes</taxon>
        <taxon>OSLEUM clade</taxon>
        <taxon>Lecanoromycetidae</taxon>
        <taxon>Lecanorales</taxon>
        <taxon>Lecanorineae</taxon>
        <taxon>Ramalinaceae</taxon>
        <taxon>Ramalina</taxon>
    </lineage>
</organism>
<evidence type="ECO:0000256" key="1">
    <source>
        <dbReference type="SAM" id="MobiDB-lite"/>
    </source>
</evidence>
<reference evidence="2" key="1">
    <citation type="journal article" date="2023" name="Genome Biol. Evol.">
        <title>First Whole Genome Sequence and Flow Cytometry Genome Size Data for the Lichen-Forming Fungus Ramalina farinacea (Ascomycota).</title>
        <authorList>
            <person name="Llewellyn T."/>
            <person name="Mian S."/>
            <person name="Hill R."/>
            <person name="Leitch I.J."/>
            <person name="Gaya E."/>
        </authorList>
    </citation>
    <scope>NUCLEOTIDE SEQUENCE</scope>
    <source>
        <strain evidence="2">LIQ254RAFAR</strain>
    </source>
</reference>
<dbReference type="EMBL" id="JAPUFD010000015">
    <property type="protein sequence ID" value="MDI1491534.1"/>
    <property type="molecule type" value="Genomic_DNA"/>
</dbReference>
<gene>
    <name evidence="2" type="ORF">OHK93_002743</name>
</gene>